<dbReference type="InterPro" id="IPR021714">
    <property type="entry name" value="URB1_N"/>
</dbReference>
<dbReference type="Pfam" id="PF16201">
    <property type="entry name" value="NopRA1"/>
    <property type="match status" value="1"/>
</dbReference>
<accession>A0ABR3PQG9</accession>
<evidence type="ECO:0000313" key="6">
    <source>
        <dbReference type="Proteomes" id="UP001562354"/>
    </source>
</evidence>
<evidence type="ECO:0008006" key="7">
    <source>
        <dbReference type="Google" id="ProtNLM"/>
    </source>
</evidence>
<dbReference type="Pfam" id="PF11707">
    <property type="entry name" value="Npa1"/>
    <property type="match status" value="1"/>
</dbReference>
<feature type="domain" description="URB1 C-terminal" evidence="3">
    <location>
        <begin position="897"/>
        <end position="1096"/>
    </location>
</feature>
<evidence type="ECO:0000256" key="1">
    <source>
        <dbReference type="SAM" id="MobiDB-lite"/>
    </source>
</evidence>
<feature type="region of interest" description="Disordered" evidence="1">
    <location>
        <begin position="838"/>
        <end position="862"/>
    </location>
</feature>
<evidence type="ECO:0000259" key="2">
    <source>
        <dbReference type="Pfam" id="PF11707"/>
    </source>
</evidence>
<dbReference type="RefSeq" id="XP_069204660.1">
    <property type="nucleotide sequence ID" value="XM_069341149.1"/>
</dbReference>
<dbReference type="GeneID" id="95975593"/>
<gene>
    <name evidence="5" type="ORF">AAFC00_001890</name>
</gene>
<protein>
    <recommendedName>
        <fullName evidence="7">Ribosome biogenesis protein Urb1</fullName>
    </recommendedName>
</protein>
<dbReference type="InterPro" id="IPR039844">
    <property type="entry name" value="URB1"/>
</dbReference>
<reference evidence="5 6" key="1">
    <citation type="submission" date="2024-07" db="EMBL/GenBank/DDBJ databases">
        <title>Draft sequence of the Neodothiora populina.</title>
        <authorList>
            <person name="Drown D.D."/>
            <person name="Schuette U.S."/>
            <person name="Buechlein A.B."/>
            <person name="Rusch D.R."/>
            <person name="Winton L.W."/>
            <person name="Adams G.A."/>
        </authorList>
    </citation>
    <scope>NUCLEOTIDE SEQUENCE [LARGE SCALE GENOMIC DNA]</scope>
    <source>
        <strain evidence="5 6">CPC 39397</strain>
    </source>
</reference>
<dbReference type="InterPro" id="IPR016024">
    <property type="entry name" value="ARM-type_fold"/>
</dbReference>
<proteinExistence type="predicted"/>
<feature type="compositionally biased region" description="Basic and acidic residues" evidence="1">
    <location>
        <begin position="1"/>
        <end position="17"/>
    </location>
</feature>
<comment type="caution">
    <text evidence="5">The sequence shown here is derived from an EMBL/GenBank/DDBJ whole genome shotgun (WGS) entry which is preliminary data.</text>
</comment>
<name>A0ABR3PQG9_9PEZI</name>
<feature type="compositionally biased region" description="Basic and acidic residues" evidence="1">
    <location>
        <begin position="842"/>
        <end position="858"/>
    </location>
</feature>
<dbReference type="EMBL" id="JBFMKM010000001">
    <property type="protein sequence ID" value="KAL1311811.1"/>
    <property type="molecule type" value="Genomic_DNA"/>
</dbReference>
<dbReference type="Pfam" id="PF26140">
    <property type="entry name" value="HEAT_URB1"/>
    <property type="match status" value="1"/>
</dbReference>
<dbReference type="InterPro" id="IPR032436">
    <property type="entry name" value="URB1_C"/>
</dbReference>
<feature type="region of interest" description="Disordered" evidence="1">
    <location>
        <begin position="1"/>
        <end position="24"/>
    </location>
</feature>
<organism evidence="5 6">
    <name type="scientific">Neodothiora populina</name>
    <dbReference type="NCBI Taxonomy" id="2781224"/>
    <lineage>
        <taxon>Eukaryota</taxon>
        <taxon>Fungi</taxon>
        <taxon>Dikarya</taxon>
        <taxon>Ascomycota</taxon>
        <taxon>Pezizomycotina</taxon>
        <taxon>Dothideomycetes</taxon>
        <taxon>Dothideomycetidae</taxon>
        <taxon>Dothideales</taxon>
        <taxon>Dothioraceae</taxon>
        <taxon>Neodothiora</taxon>
    </lineage>
</organism>
<feature type="domain" description="URB1 N-terminal" evidence="2">
    <location>
        <begin position="103"/>
        <end position="461"/>
    </location>
</feature>
<evidence type="ECO:0000313" key="5">
    <source>
        <dbReference type="EMBL" id="KAL1311811.1"/>
    </source>
</evidence>
<feature type="domain" description="URB1 central HEAT repeat" evidence="4">
    <location>
        <begin position="650"/>
        <end position="817"/>
    </location>
</feature>
<dbReference type="SUPFAM" id="SSF48371">
    <property type="entry name" value="ARM repeat"/>
    <property type="match status" value="1"/>
</dbReference>
<evidence type="ECO:0000259" key="3">
    <source>
        <dbReference type="Pfam" id="PF16201"/>
    </source>
</evidence>
<dbReference type="Proteomes" id="UP001562354">
    <property type="component" value="Unassembled WGS sequence"/>
</dbReference>
<evidence type="ECO:0000259" key="4">
    <source>
        <dbReference type="Pfam" id="PF26140"/>
    </source>
</evidence>
<dbReference type="PANTHER" id="PTHR13500">
    <property type="entry name" value="NUCLEOLAR PRERIBOSOMAL-ASSOCIATED PROTEIN 1"/>
    <property type="match status" value="1"/>
</dbReference>
<sequence>MGKRIAEAEEEQRDAKRPKTQNNGQAIVPATDIWSARQLQTLLSFSQDAVQQLRNGIQSFKGFLELILYSDDPNRPAKINILNDYLDVFKARADKDSSVEYLPDFMQAWNYAHQTNNDYLATSITSILALLLKTLATLIDSREHGVLLCRTLLKPAQLKLISRGVSAPKTKEHIISPCLRILTEIVSFDGGVMAKSLYSKREWSFESKIMARNLGLSKGEEDRRRPSVRSNAVRYLLANFRYQDEGAKMDILRHGHILKALFDHLKDDLVEVLQDVFKVIETHILRDDAIPRATKSHAMGERSLSGILAALRTQSNSEIVDLAPQVDGEVSAAAKGKAAIFSFLRLVCTTPSLGILRTCGWYPPGSEKHTRDETEEPEADIALDLGLDSVDWYDRYHSQVPVRNTILSGFIQGLRPHGNAEERALLLAIFEAGPELVADYFFTKADKFPFDPKLTNTWIGYASFLFSAVEIPFPQYFGPTNGFVGCPPPVTIAIENILPFPLSQKVLVRCLNQSSSLITFFTIRILVVAFSKLRKVLQAFDKAATEANTLWREASTRLLLEFNERCPPMKDVVATFRKTSDDNILQKEAVSRLLSLYYQVTPQFALGEKFDVSTSLTSALSRIEIMDITDEQYSIRLIELEHLLVIAQCSSGMRWWHKQGSLKFSPFVTLLRLCAQMPKDQAIKKEFLKLIDSVVSEHDSLQFKTEKSSVEALIASLSPTTSWQADNATYTFLDECFGRVVRKPVKYLDDLETFSGGPAQDHTVSLLLIVCLEQAPFASNLSPDDRSNVMTWLSLFIGLLKVIGESQSVLKYVESEIDLPSLSKDDAELHSILDSVVPSSAERTEQRGNNKSKEEHKAQTSPSIEFALPAPEKMNRPELTRWQQKDIEESVEDGDVASLVYCLSSHDSSIRLQALAAIRRLIPKIQESLHEEKDQLYILLGEIMETATNPQLLQPLAEQPLPYLTTAFANHAITVLLDPSHFMYPKVNKYLNKGPSWQIMKIASYWVDKTLLEMPEEDDKHWAEVEWVLEFCVDGTRSLQDALLLISRNTLEKILAISASPAAPKAVRDKIMQLIYRVAKAGGATSLLTRTAILAWLDIRKSMKDADLKSLEHVREAVFDNIEEARLSGWSKGSWNKNSLV</sequence>
<dbReference type="PANTHER" id="PTHR13500:SF0">
    <property type="entry name" value="NUCLEOLAR PRE-RIBOSOMAL-ASSOCIATED PROTEIN 1"/>
    <property type="match status" value="1"/>
</dbReference>
<keyword evidence="6" id="KW-1185">Reference proteome</keyword>
<dbReference type="InterPro" id="IPR059018">
    <property type="entry name" value="HEAT_URB1"/>
</dbReference>